<dbReference type="GO" id="GO:0003755">
    <property type="term" value="F:peptidyl-prolyl cis-trans isomerase activity"/>
    <property type="evidence" value="ECO:0007669"/>
    <property type="project" value="UniProtKB-KW"/>
</dbReference>
<comment type="catalytic activity">
    <reaction evidence="1">
        <text>[protein]-peptidylproline (omega=180) = [protein]-peptidylproline (omega=0)</text>
        <dbReference type="Rhea" id="RHEA:16237"/>
        <dbReference type="Rhea" id="RHEA-COMP:10747"/>
        <dbReference type="Rhea" id="RHEA-COMP:10748"/>
        <dbReference type="ChEBI" id="CHEBI:83833"/>
        <dbReference type="ChEBI" id="CHEBI:83834"/>
        <dbReference type="EC" id="5.2.1.8"/>
    </reaction>
</comment>
<reference evidence="11 12" key="1">
    <citation type="submission" date="2016-06" db="EMBL/GenBank/DDBJ databases">
        <authorList>
            <person name="Kjaerup R.B."/>
            <person name="Dalgaard T.S."/>
            <person name="Juul-Madsen H.R."/>
        </authorList>
    </citation>
    <scope>NUCLEOTIDE SEQUENCE [LARGE SCALE GENOMIC DNA]</scope>
    <source>
        <strain evidence="11">3</strain>
    </source>
</reference>
<dbReference type="InterPro" id="IPR023058">
    <property type="entry name" value="PPIase_PpiC_CS"/>
</dbReference>
<evidence type="ECO:0000313" key="12">
    <source>
        <dbReference type="Proteomes" id="UP000199169"/>
    </source>
</evidence>
<evidence type="ECO:0000256" key="9">
    <source>
        <dbReference type="SAM" id="SignalP"/>
    </source>
</evidence>
<evidence type="ECO:0000256" key="6">
    <source>
        <dbReference type="ARBA" id="ARBA00023235"/>
    </source>
</evidence>
<feature type="compositionally biased region" description="Low complexity" evidence="8">
    <location>
        <begin position="41"/>
        <end position="51"/>
    </location>
</feature>
<feature type="domain" description="PpiC" evidence="10">
    <location>
        <begin position="156"/>
        <end position="248"/>
    </location>
</feature>
<evidence type="ECO:0000313" key="11">
    <source>
        <dbReference type="EMBL" id="SBT06427.1"/>
    </source>
</evidence>
<evidence type="ECO:0000256" key="1">
    <source>
        <dbReference type="ARBA" id="ARBA00000971"/>
    </source>
</evidence>
<evidence type="ECO:0000256" key="7">
    <source>
        <dbReference type="PROSITE-ProRule" id="PRU00278"/>
    </source>
</evidence>
<feature type="region of interest" description="Disordered" evidence="8">
    <location>
        <begin position="27"/>
        <end position="51"/>
    </location>
</feature>
<evidence type="ECO:0000256" key="8">
    <source>
        <dbReference type="SAM" id="MobiDB-lite"/>
    </source>
</evidence>
<dbReference type="Pfam" id="PF00639">
    <property type="entry name" value="Rotamase"/>
    <property type="match status" value="1"/>
</dbReference>
<keyword evidence="12" id="KW-1185">Reference proteome</keyword>
<dbReference type="PANTHER" id="PTHR47245:SF1">
    <property type="entry name" value="FOLDASE PROTEIN PRSA"/>
    <property type="match status" value="1"/>
</dbReference>
<feature type="signal peptide" evidence="9">
    <location>
        <begin position="1"/>
        <end position="23"/>
    </location>
</feature>
<dbReference type="EMBL" id="FLQX01000109">
    <property type="protein sequence ID" value="SBT06427.1"/>
    <property type="molecule type" value="Genomic_DNA"/>
</dbReference>
<dbReference type="InterPro" id="IPR000297">
    <property type="entry name" value="PPIase_PpiC"/>
</dbReference>
<evidence type="ECO:0000256" key="2">
    <source>
        <dbReference type="ARBA" id="ARBA00007656"/>
    </source>
</evidence>
<keyword evidence="6 7" id="KW-0413">Isomerase</keyword>
<dbReference type="InterPro" id="IPR027304">
    <property type="entry name" value="Trigger_fact/SurA_dom_sf"/>
</dbReference>
<dbReference type="PROSITE" id="PS51257">
    <property type="entry name" value="PROKAR_LIPOPROTEIN"/>
    <property type="match status" value="1"/>
</dbReference>
<name>A0A1A8XPR3_9PROT</name>
<gene>
    <name evidence="11" type="ORF">ACCAA_330022</name>
</gene>
<dbReference type="InterPro" id="IPR046357">
    <property type="entry name" value="PPIase_dom_sf"/>
</dbReference>
<keyword evidence="4 9" id="KW-0732">Signal</keyword>
<evidence type="ECO:0000256" key="4">
    <source>
        <dbReference type="ARBA" id="ARBA00022729"/>
    </source>
</evidence>
<feature type="compositionally biased region" description="Pro residues" evidence="8">
    <location>
        <begin position="30"/>
        <end position="40"/>
    </location>
</feature>
<dbReference type="Proteomes" id="UP000199169">
    <property type="component" value="Unassembled WGS sequence"/>
</dbReference>
<dbReference type="EC" id="5.2.1.8" evidence="3"/>
<comment type="similarity">
    <text evidence="2">Belongs to the PpiC/parvulin rotamase family.</text>
</comment>
<dbReference type="Gene3D" id="1.10.8.1040">
    <property type="match status" value="1"/>
</dbReference>
<dbReference type="PROSITE" id="PS01096">
    <property type="entry name" value="PPIC_PPIASE_1"/>
    <property type="match status" value="1"/>
</dbReference>
<protein>
    <recommendedName>
        <fullName evidence="3">peptidylprolyl isomerase</fullName>
        <ecNumber evidence="3">5.2.1.8</ecNumber>
    </recommendedName>
</protein>
<dbReference type="STRING" id="1860102.ACCAA_330022"/>
<dbReference type="SUPFAM" id="SSF54534">
    <property type="entry name" value="FKBP-like"/>
    <property type="match status" value="1"/>
</dbReference>
<sequence>MRSIKNGILVASAASLLALGACNADKNATPPAPASAPPSTPASTPASTSPAVATVNGKAISQSSVDVIARQGATAGHPDTPETRQTIIDRMVLQMVVADEAIKKGLDKSPEVAEQIDSIRQSVLANAYVQDFIKKNPVSDDMLKAEYDRIKATITGSEYKARHILVESEAEARDIIAKLKKDPRLFAKLAMDKSRDAGSKVKGGELGWFDLSRMVPEFGAAVSKLEKGKITEEPVKTNFGYHVIQLEDSRPIEVPSFEEVKANLAQQLQQQNLKKQLEDLKAKAKIEVVAAPAAAAK</sequence>
<dbReference type="Gene3D" id="3.10.50.40">
    <property type="match status" value="1"/>
</dbReference>
<evidence type="ECO:0000259" key="10">
    <source>
        <dbReference type="PROSITE" id="PS50198"/>
    </source>
</evidence>
<feature type="chain" id="PRO_5008381614" description="peptidylprolyl isomerase" evidence="9">
    <location>
        <begin position="24"/>
        <end position="297"/>
    </location>
</feature>
<evidence type="ECO:0000256" key="5">
    <source>
        <dbReference type="ARBA" id="ARBA00023110"/>
    </source>
</evidence>
<accession>A0A1A8XPR3</accession>
<proteinExistence type="inferred from homology"/>
<keyword evidence="5 7" id="KW-0697">Rotamase</keyword>
<dbReference type="PROSITE" id="PS50198">
    <property type="entry name" value="PPIC_PPIASE_2"/>
    <property type="match status" value="1"/>
</dbReference>
<dbReference type="AlphaFoldDB" id="A0A1A8XPR3"/>
<dbReference type="InterPro" id="IPR050245">
    <property type="entry name" value="PrsA_foldase"/>
</dbReference>
<dbReference type="SUPFAM" id="SSF109998">
    <property type="entry name" value="Triger factor/SurA peptide-binding domain-like"/>
    <property type="match status" value="1"/>
</dbReference>
<evidence type="ECO:0000256" key="3">
    <source>
        <dbReference type="ARBA" id="ARBA00013194"/>
    </source>
</evidence>
<dbReference type="PANTHER" id="PTHR47245">
    <property type="entry name" value="PEPTIDYLPROLYL ISOMERASE"/>
    <property type="match status" value="1"/>
</dbReference>
<organism evidence="11 12">
    <name type="scientific">Candidatus Accumulibacter aalborgensis</name>
    <dbReference type="NCBI Taxonomy" id="1860102"/>
    <lineage>
        <taxon>Bacteria</taxon>
        <taxon>Pseudomonadati</taxon>
        <taxon>Pseudomonadota</taxon>
        <taxon>Betaproteobacteria</taxon>
        <taxon>Candidatus Accumulibacter</taxon>
    </lineage>
</organism>